<name>A0A146K9Y8_9EUKA</name>
<feature type="non-terminal residue" evidence="3">
    <location>
        <position position="1"/>
    </location>
</feature>
<accession>A0A146K9Y8</accession>
<dbReference type="AlphaFoldDB" id="A0A146K9Y8"/>
<dbReference type="EMBL" id="GDID01004061">
    <property type="protein sequence ID" value="JAP92545.1"/>
    <property type="molecule type" value="Transcribed_RNA"/>
</dbReference>
<proteinExistence type="predicted"/>
<gene>
    <name evidence="3" type="ORF">TPC1_15476</name>
</gene>
<feature type="compositionally biased region" description="Polar residues" evidence="2">
    <location>
        <begin position="100"/>
        <end position="114"/>
    </location>
</feature>
<keyword evidence="1" id="KW-0175">Coiled coil</keyword>
<protein>
    <submittedName>
        <fullName evidence="3">Uncharacterized protein</fullName>
    </submittedName>
</protein>
<feature type="region of interest" description="Disordered" evidence="2">
    <location>
        <begin position="22"/>
        <end position="45"/>
    </location>
</feature>
<feature type="region of interest" description="Disordered" evidence="2">
    <location>
        <begin position="94"/>
        <end position="125"/>
    </location>
</feature>
<reference evidence="3" key="1">
    <citation type="submission" date="2015-07" db="EMBL/GenBank/DDBJ databases">
        <title>Adaptation to a free-living lifestyle via gene acquisitions in the diplomonad Trepomonas sp. PC1.</title>
        <authorList>
            <person name="Xu F."/>
            <person name="Jerlstrom-Hultqvist J."/>
            <person name="Kolisko M."/>
            <person name="Simpson A.G.B."/>
            <person name="Roger A.J."/>
            <person name="Svard S.G."/>
            <person name="Andersson J.O."/>
        </authorList>
    </citation>
    <scope>NUCLEOTIDE SEQUENCE</scope>
    <source>
        <strain evidence="3">PC1</strain>
    </source>
</reference>
<feature type="compositionally biased region" description="Low complexity" evidence="2">
    <location>
        <begin position="23"/>
        <end position="45"/>
    </location>
</feature>
<evidence type="ECO:0000313" key="3">
    <source>
        <dbReference type="EMBL" id="JAP92545.1"/>
    </source>
</evidence>
<evidence type="ECO:0000256" key="2">
    <source>
        <dbReference type="SAM" id="MobiDB-lite"/>
    </source>
</evidence>
<evidence type="ECO:0000256" key="1">
    <source>
        <dbReference type="SAM" id="Coils"/>
    </source>
</evidence>
<feature type="coiled-coil region" evidence="1">
    <location>
        <begin position="616"/>
        <end position="643"/>
    </location>
</feature>
<organism evidence="3">
    <name type="scientific">Trepomonas sp. PC1</name>
    <dbReference type="NCBI Taxonomy" id="1076344"/>
    <lineage>
        <taxon>Eukaryota</taxon>
        <taxon>Metamonada</taxon>
        <taxon>Diplomonadida</taxon>
        <taxon>Hexamitidae</taxon>
        <taxon>Hexamitinae</taxon>
        <taxon>Trepomonas</taxon>
    </lineage>
</organism>
<sequence length="719" mass="83310">IQSLINKGKNIQQRIQQTEQELSQQASISSQSAHQNQQISIQQAQKPSLQQNFSLQSQQDYSNQKIIHAPKANYQLQLEDTKVRIDNLENLIKSRRQNRTKQSQQSDESYQNDFDSPPNPTNMKNKFNVQQQQQTRQINFVPVQSVIVDLNHLQFTALKQFDQSQFTIELYSDCQGLLHQFTIQTHLTKLKSIQQTNFQQITPTQYLLKINKQLTVPFIESDSLSVKVSINQVILTQKYFQVCKQQFPRHTDQNQFFIAESEQELLQTSNPVLEVRKNKDIIISESQMSLEELYPTFMQLQMFAISDQHFQQEENPFLEQLLKNELLFEEKMKKVPNVAKFVQCEAEFEKFGDYLADQQGNIYEPERKYQEQGSKQVLPTNLHEQTHQPFYPSLKQPQKQTPTLFIKKIELDCLPLNKTTVQSLQIKFNGQIYNIPGQISIVDQHCLLTNLLVQIPLENLQIAPLVVKIDEMTAIIPLYDLKKQPSMQKWCKLQPTGRIFIQMSCLPPVCLQQGYSFLNENYEIVQEQVEPTEPSIDAIKMTASQVVSMYAKPATKIDQVQLELPALKTQSQELSKRQIDEIDEIVAKSVAKTQSEKISEQDNIVCEQPKNQEQNTQNLDLELQQLKSRVEQKKLEASRNSENELEERITEKVKTISKKQIDEILSETFFKANSEPVKENRENILKKVLSAGDAKATKSEWLQKQAQKIFQNVSSDSEV</sequence>